<dbReference type="GO" id="GO:0006950">
    <property type="term" value="P:response to stress"/>
    <property type="evidence" value="ECO:0007669"/>
    <property type="project" value="TreeGrafter"/>
</dbReference>
<evidence type="ECO:0000313" key="2">
    <source>
        <dbReference type="EMBL" id="KGT76143.1"/>
    </source>
</evidence>
<organism evidence="2 3">
    <name type="scientific">Bradyrhizobium japonicum</name>
    <dbReference type="NCBI Taxonomy" id="375"/>
    <lineage>
        <taxon>Bacteria</taxon>
        <taxon>Pseudomonadati</taxon>
        <taxon>Pseudomonadota</taxon>
        <taxon>Alphaproteobacteria</taxon>
        <taxon>Hyphomicrobiales</taxon>
        <taxon>Nitrobacteraceae</taxon>
        <taxon>Bradyrhizobium</taxon>
    </lineage>
</organism>
<dbReference type="InterPro" id="IPR036390">
    <property type="entry name" value="WH_DNA-bd_sf"/>
</dbReference>
<evidence type="ECO:0000259" key="1">
    <source>
        <dbReference type="PROSITE" id="PS50995"/>
    </source>
</evidence>
<comment type="caution">
    <text evidence="2">The sequence shown here is derived from an EMBL/GenBank/DDBJ whole genome shotgun (WGS) entry which is preliminary data.</text>
</comment>
<gene>
    <name evidence="2" type="ORF">MA20_30480</name>
</gene>
<dbReference type="Proteomes" id="UP000030377">
    <property type="component" value="Unassembled WGS sequence"/>
</dbReference>
<sequence>MSRKTAAITKSKASRKPAAPAEIAAVRVPAPGEGKRGEQGYLGYLLRQAHAAVRLTMERTLADLGVTSPQFAVLTMLNAYPGLSGADVARLTFLTPQTVGVIIRNLDRDGAIMMTPHPVHGRIQQWTLTQRGTTLLKACRERVIALEKRLAADLDAKTEAGIRRWLAGIAADLQEG</sequence>
<accession>A0A0A3YR42</accession>
<dbReference type="InterPro" id="IPR000835">
    <property type="entry name" value="HTH_MarR-typ"/>
</dbReference>
<dbReference type="AlphaFoldDB" id="A0A0A3YR42"/>
<dbReference type="SUPFAM" id="SSF46785">
    <property type="entry name" value="Winged helix' DNA-binding domain"/>
    <property type="match status" value="1"/>
</dbReference>
<name>A0A0A3YR42_BRAJP</name>
<dbReference type="InterPro" id="IPR036388">
    <property type="entry name" value="WH-like_DNA-bd_sf"/>
</dbReference>
<dbReference type="Gene3D" id="1.10.10.10">
    <property type="entry name" value="Winged helix-like DNA-binding domain superfamily/Winged helix DNA-binding domain"/>
    <property type="match status" value="1"/>
</dbReference>
<dbReference type="GO" id="GO:0003700">
    <property type="term" value="F:DNA-binding transcription factor activity"/>
    <property type="evidence" value="ECO:0007669"/>
    <property type="project" value="InterPro"/>
</dbReference>
<dbReference type="SMART" id="SM00347">
    <property type="entry name" value="HTH_MARR"/>
    <property type="match status" value="1"/>
</dbReference>
<dbReference type="RefSeq" id="WP_041958252.1">
    <property type="nucleotide sequence ID" value="NZ_JRPN01000021.1"/>
</dbReference>
<dbReference type="EMBL" id="JRPN01000021">
    <property type="protein sequence ID" value="KGT76143.1"/>
    <property type="molecule type" value="Genomic_DNA"/>
</dbReference>
<dbReference type="STRING" id="375.BKD09_RS28220"/>
<dbReference type="PANTHER" id="PTHR33164:SF43">
    <property type="entry name" value="HTH-TYPE TRANSCRIPTIONAL REPRESSOR YETL"/>
    <property type="match status" value="1"/>
</dbReference>
<evidence type="ECO:0000313" key="3">
    <source>
        <dbReference type="Proteomes" id="UP000030377"/>
    </source>
</evidence>
<dbReference type="PROSITE" id="PS50995">
    <property type="entry name" value="HTH_MARR_2"/>
    <property type="match status" value="1"/>
</dbReference>
<dbReference type="PANTHER" id="PTHR33164">
    <property type="entry name" value="TRANSCRIPTIONAL REGULATOR, MARR FAMILY"/>
    <property type="match status" value="1"/>
</dbReference>
<feature type="domain" description="HTH marR-type" evidence="1">
    <location>
        <begin position="39"/>
        <end position="171"/>
    </location>
</feature>
<proteinExistence type="predicted"/>
<dbReference type="Pfam" id="PF12802">
    <property type="entry name" value="MarR_2"/>
    <property type="match status" value="1"/>
</dbReference>
<protein>
    <submittedName>
        <fullName evidence="2">MarR family transcriptional regulator</fullName>
    </submittedName>
</protein>
<dbReference type="InterPro" id="IPR039422">
    <property type="entry name" value="MarR/SlyA-like"/>
</dbReference>
<reference evidence="2 3" key="1">
    <citation type="submission" date="2014-09" db="EMBL/GenBank/DDBJ databases">
        <title>Draft genome of Bradyrhizobium japonicum Is-34.</title>
        <authorList>
            <person name="Tsurumaru H."/>
            <person name="Yamakawa T."/>
            <person name="Hashimoto S."/>
            <person name="Okizaki K."/>
            <person name="Kanesaki Y."/>
            <person name="Yoshikawa H."/>
            <person name="Yajima S."/>
        </authorList>
    </citation>
    <scope>NUCLEOTIDE SEQUENCE [LARGE SCALE GENOMIC DNA]</scope>
    <source>
        <strain evidence="2 3">Is-34</strain>
    </source>
</reference>